<feature type="region of interest" description="Disordered" evidence="1">
    <location>
        <begin position="760"/>
        <end position="806"/>
    </location>
</feature>
<dbReference type="InterPro" id="IPR011044">
    <property type="entry name" value="Quino_amine_DH_bsu"/>
</dbReference>
<dbReference type="GO" id="GO:0005634">
    <property type="term" value="C:nucleus"/>
    <property type="evidence" value="ECO:0007669"/>
    <property type="project" value="TreeGrafter"/>
</dbReference>
<comment type="caution">
    <text evidence="5">The sequence shown here is derived from an EMBL/GenBank/DDBJ whole genome shotgun (WGS) entry which is preliminary data.</text>
</comment>
<keyword evidence="6" id="KW-1185">Reference proteome</keyword>
<dbReference type="InterPro" id="IPR040979">
    <property type="entry name" value="Vid27_N"/>
</dbReference>
<feature type="domain" description="Vacuolar import/degradation Vid27 C-terminal" evidence="2">
    <location>
        <begin position="417"/>
        <end position="774"/>
    </location>
</feature>
<dbReference type="InterPro" id="IPR040458">
    <property type="entry name" value="Vid27"/>
</dbReference>
<dbReference type="PANTHER" id="PTHR31913">
    <property type="entry name" value="VACUOLAR IMPORT AND DEGRADATION PROTEIN 27"/>
    <property type="match status" value="1"/>
</dbReference>
<dbReference type="Proteomes" id="UP000327013">
    <property type="component" value="Unassembled WGS sequence"/>
</dbReference>
<feature type="region of interest" description="Disordered" evidence="1">
    <location>
        <begin position="376"/>
        <end position="421"/>
    </location>
</feature>
<feature type="region of interest" description="Disordered" evidence="1">
    <location>
        <begin position="186"/>
        <end position="237"/>
    </location>
</feature>
<evidence type="ECO:0000256" key="1">
    <source>
        <dbReference type="SAM" id="MobiDB-lite"/>
    </source>
</evidence>
<evidence type="ECO:0000313" key="5">
    <source>
        <dbReference type="EMBL" id="KAB8346281.1"/>
    </source>
</evidence>
<gene>
    <name evidence="5" type="ORF">FH972_023325</name>
</gene>
<sequence>MELLRNASKYFFGNPTSQESLIEIAQGELYLVRPHSPKGYSELIFRDCNCAIRRTGQQFQYQLALQRAYQEGEEELEEEDDDGGELATPGLSNPDKDEKTFLLDEALKFRCEKRAGEGGEWVFGWTDLSGDEGDVYEFVCDFRTQEKLVKEFEIVAAECQYERKHRQPHENASEADLLAFYHEQPVPDAGTSPVRRSPSSSQTLPSRASAVEMAPSTPAKAKSPAKQELAVAPPARKNPESQAILASITAELHLYNPTTSAFDLQDEKVTATVMDLGSWKYWLRITGKTRDWLGQEIVDEVNPVFNFEYLSFIFNHYTDDGSGYSWLLRVKDQDVLDTWQHGVMQALWEHDNQIKWAKNVDQDYVLDAFNDLNMEDAPDVEDVEEEEEEDDDEQRSEHYDSDESQEDVEVRAKDGNVNSALEVGQANDRTFVVRGSNLGVFKNSGRRGVEFSTNISNIKTPGKDGKLFTPSKVMLHMRDRNLVMQNPNDPNSLFRMDVESGKVVDEWKMGENINLQAFAPGSKFAQTTDEQTLIGLGKNQMFKIDPRLKDVKVNQDPEGSDFKQYAANTKAFSAAATTEKGYIAVASVNGDIRLYDRLGIRAKSNLPTLGEAIIGIDVSADGRWVLATCKNALLLIDNLQKEGKSVGKLGFEKGFGKDDKPKPRRLALTPNHVAEFMAVTKKPVSFTKAHFNTGEGKHETTIVTSTGPYVVTWSMKKILKGLKDPYSIRRHEDDVVADNFRYGTDKSLVAAFKHNVEGISKGQLKRPTRESILGSPGRSSFSTPQRQSGAGRVSALRRSDIVDSPY</sequence>
<name>A0A5N6KV80_9ROSI</name>
<evidence type="ECO:0000259" key="3">
    <source>
        <dbReference type="Pfam" id="PF17747"/>
    </source>
</evidence>
<dbReference type="AlphaFoldDB" id="A0A5N6KV80"/>
<dbReference type="GO" id="GO:0005737">
    <property type="term" value="C:cytoplasm"/>
    <property type="evidence" value="ECO:0007669"/>
    <property type="project" value="TreeGrafter"/>
</dbReference>
<dbReference type="EMBL" id="VIBQ01000013">
    <property type="protein sequence ID" value="KAB8346281.1"/>
    <property type="molecule type" value="Genomic_DNA"/>
</dbReference>
<feature type="compositionally biased region" description="Polar residues" evidence="1">
    <location>
        <begin position="777"/>
        <end position="788"/>
    </location>
</feature>
<dbReference type="InterPro" id="IPR040768">
    <property type="entry name" value="Vid27_PH"/>
</dbReference>
<feature type="compositionally biased region" description="Basic and acidic residues" evidence="1">
    <location>
        <begin position="797"/>
        <end position="806"/>
    </location>
</feature>
<feature type="compositionally biased region" description="Acidic residues" evidence="1">
    <location>
        <begin position="376"/>
        <end position="394"/>
    </location>
</feature>
<dbReference type="Pfam" id="PF08553">
    <property type="entry name" value="VID27"/>
    <property type="match status" value="1"/>
</dbReference>
<feature type="compositionally biased region" description="Acidic residues" evidence="1">
    <location>
        <begin position="71"/>
        <end position="84"/>
    </location>
</feature>
<feature type="domain" description="Vid27 N-terminal" evidence="4">
    <location>
        <begin position="1"/>
        <end position="180"/>
    </location>
</feature>
<organism evidence="5 6">
    <name type="scientific">Carpinus fangiana</name>
    <dbReference type="NCBI Taxonomy" id="176857"/>
    <lineage>
        <taxon>Eukaryota</taxon>
        <taxon>Viridiplantae</taxon>
        <taxon>Streptophyta</taxon>
        <taxon>Embryophyta</taxon>
        <taxon>Tracheophyta</taxon>
        <taxon>Spermatophyta</taxon>
        <taxon>Magnoliopsida</taxon>
        <taxon>eudicotyledons</taxon>
        <taxon>Gunneridae</taxon>
        <taxon>Pentapetalae</taxon>
        <taxon>rosids</taxon>
        <taxon>fabids</taxon>
        <taxon>Fagales</taxon>
        <taxon>Betulaceae</taxon>
        <taxon>Carpinus</taxon>
    </lineage>
</organism>
<proteinExistence type="predicted"/>
<dbReference type="SUPFAM" id="SSF50969">
    <property type="entry name" value="YVTN repeat-like/Quinoprotein amine dehydrogenase"/>
    <property type="match status" value="1"/>
</dbReference>
<evidence type="ECO:0000259" key="4">
    <source>
        <dbReference type="Pfam" id="PF17748"/>
    </source>
</evidence>
<feature type="region of interest" description="Disordered" evidence="1">
    <location>
        <begin position="70"/>
        <end position="97"/>
    </location>
</feature>
<feature type="compositionally biased region" description="Polar residues" evidence="1">
    <location>
        <begin position="197"/>
        <end position="206"/>
    </location>
</feature>
<dbReference type="InterPro" id="IPR013863">
    <property type="entry name" value="VID27_C"/>
</dbReference>
<reference evidence="5 6" key="1">
    <citation type="submission" date="2019-06" db="EMBL/GenBank/DDBJ databases">
        <title>A chromosomal-level reference genome of Carpinus fangiana (Coryloideae, Betulaceae).</title>
        <authorList>
            <person name="Yang X."/>
            <person name="Wang Z."/>
            <person name="Zhang L."/>
            <person name="Hao G."/>
            <person name="Liu J."/>
            <person name="Yang Y."/>
        </authorList>
    </citation>
    <scope>NUCLEOTIDE SEQUENCE [LARGE SCALE GENOMIC DNA]</scope>
    <source>
        <strain evidence="5">Cfa_2016G</strain>
        <tissue evidence="5">Leaf</tissue>
    </source>
</reference>
<dbReference type="OrthoDB" id="10251113at2759"/>
<dbReference type="Pfam" id="PF17747">
    <property type="entry name" value="VID27_PH"/>
    <property type="match status" value="1"/>
</dbReference>
<dbReference type="PANTHER" id="PTHR31913:SF0">
    <property type="entry name" value="VACUOLAR IMPORT AND DEGRADATION PROTEIN 27"/>
    <property type="match status" value="1"/>
</dbReference>
<feature type="compositionally biased region" description="Low complexity" evidence="1">
    <location>
        <begin position="214"/>
        <end position="226"/>
    </location>
</feature>
<protein>
    <recommendedName>
        <fullName evidence="7">Vacuolar import/degradation Vid27 C-terminal domain-containing protein</fullName>
    </recommendedName>
</protein>
<evidence type="ECO:0000313" key="6">
    <source>
        <dbReference type="Proteomes" id="UP000327013"/>
    </source>
</evidence>
<evidence type="ECO:0000259" key="2">
    <source>
        <dbReference type="Pfam" id="PF08553"/>
    </source>
</evidence>
<evidence type="ECO:0008006" key="7">
    <source>
        <dbReference type="Google" id="ProtNLM"/>
    </source>
</evidence>
<feature type="domain" description="Vid27 PH-like" evidence="3">
    <location>
        <begin position="244"/>
        <end position="350"/>
    </location>
</feature>
<accession>A0A5N6KV80</accession>
<dbReference type="Pfam" id="PF17748">
    <property type="entry name" value="VID27_N"/>
    <property type="match status" value="1"/>
</dbReference>